<evidence type="ECO:0000256" key="5">
    <source>
        <dbReference type="ARBA" id="ARBA00022989"/>
    </source>
</evidence>
<evidence type="ECO:0000313" key="9">
    <source>
        <dbReference type="EMBL" id="TET62369.1"/>
    </source>
</evidence>
<dbReference type="PANTHER" id="PTHR22926:SF3">
    <property type="entry name" value="UNDECAPRENYL-PHOSPHATE ALPHA-N-ACETYLGLUCOSAMINYL 1-PHOSPHATE TRANSFERASE"/>
    <property type="match status" value="1"/>
</dbReference>
<proteinExistence type="predicted"/>
<dbReference type="Proteomes" id="UP000319130">
    <property type="component" value="Unassembled WGS sequence"/>
</dbReference>
<evidence type="ECO:0000256" key="3">
    <source>
        <dbReference type="ARBA" id="ARBA00022679"/>
    </source>
</evidence>
<feature type="transmembrane region" description="Helical" evidence="8">
    <location>
        <begin position="249"/>
        <end position="268"/>
    </location>
</feature>
<dbReference type="PROSITE" id="PS01348">
    <property type="entry name" value="MRAY_2"/>
    <property type="match status" value="1"/>
</dbReference>
<dbReference type="GO" id="GO:0044038">
    <property type="term" value="P:cell wall macromolecule biosynthetic process"/>
    <property type="evidence" value="ECO:0007669"/>
    <property type="project" value="TreeGrafter"/>
</dbReference>
<dbReference type="PANTHER" id="PTHR22926">
    <property type="entry name" value="PHOSPHO-N-ACETYLMURAMOYL-PENTAPEPTIDE-TRANSFERASE"/>
    <property type="match status" value="1"/>
</dbReference>
<feature type="transmembrane region" description="Helical" evidence="8">
    <location>
        <begin position="194"/>
        <end position="218"/>
    </location>
</feature>
<dbReference type="CDD" id="cd06853">
    <property type="entry name" value="GT_WecA_like"/>
    <property type="match status" value="1"/>
</dbReference>
<dbReference type="GO" id="GO:0009103">
    <property type="term" value="P:lipopolysaccharide biosynthetic process"/>
    <property type="evidence" value="ECO:0007669"/>
    <property type="project" value="TreeGrafter"/>
</dbReference>
<comment type="caution">
    <text evidence="9">The sequence shown here is derived from an EMBL/GenBank/DDBJ whole genome shotgun (WGS) entry which is preliminary data.</text>
</comment>
<dbReference type="Pfam" id="PF00953">
    <property type="entry name" value="Glycos_transf_4"/>
    <property type="match status" value="1"/>
</dbReference>
<feature type="transmembrane region" description="Helical" evidence="8">
    <location>
        <begin position="274"/>
        <end position="295"/>
    </location>
</feature>
<keyword evidence="6 8" id="KW-0472">Membrane</keyword>
<keyword evidence="2" id="KW-1003">Cell membrane</keyword>
<comment type="subcellular location">
    <subcellularLocation>
        <location evidence="1">Cell membrane</location>
        <topology evidence="1">Multi-pass membrane protein</topology>
    </subcellularLocation>
</comment>
<keyword evidence="4 8" id="KW-0812">Transmembrane</keyword>
<feature type="transmembrane region" description="Helical" evidence="8">
    <location>
        <begin position="6"/>
        <end position="22"/>
    </location>
</feature>
<feature type="binding site" evidence="7">
    <location>
        <position position="112"/>
    </location>
    <ligand>
        <name>Mg(2+)</name>
        <dbReference type="ChEBI" id="CHEBI:18420"/>
    </ligand>
</feature>
<name>A0A523W6C3_UNCAE</name>
<evidence type="ECO:0000256" key="6">
    <source>
        <dbReference type="ARBA" id="ARBA00023136"/>
    </source>
</evidence>
<feature type="transmembrane region" description="Helical" evidence="8">
    <location>
        <begin position="61"/>
        <end position="79"/>
    </location>
</feature>
<dbReference type="GO" id="GO:0005886">
    <property type="term" value="C:plasma membrane"/>
    <property type="evidence" value="ECO:0007669"/>
    <property type="project" value="UniProtKB-SubCell"/>
</dbReference>
<evidence type="ECO:0000256" key="4">
    <source>
        <dbReference type="ARBA" id="ARBA00022692"/>
    </source>
</evidence>
<evidence type="ECO:0000256" key="2">
    <source>
        <dbReference type="ARBA" id="ARBA00022475"/>
    </source>
</evidence>
<sequence length="302" mass="32090">MGGVAIYASFVVSLLVASLILFKNPHSPFSYKLVGLLCGGSMILVLGLVDDIKGAPAPVKVGWQIAAALVTSALFGIRITYKDVPFFGVIWLNAWSLPLTLLWVVGLTNALNWADGLDGLAAGISSIACVSLVVVSWRGGDLVSIVVLIALLGATLGFLRYNFYPAKVFMGDTGSNFLGFVLANVAIMGGLKSAAALSLMVPILILGVPIFDTLFSVWRRVRLKRSPIRPDTDHFHFRLLKLGLNQRQAVLVIYIISAVLGGCAVLLAQNPTLTSLAVVVFIVGVLALAALKLGLLSVSFRE</sequence>
<comment type="cofactor">
    <cofactor evidence="7">
        <name>Mg(2+)</name>
        <dbReference type="ChEBI" id="CHEBI:18420"/>
    </cofactor>
</comment>
<dbReference type="InterPro" id="IPR000715">
    <property type="entry name" value="Glycosyl_transferase_4"/>
</dbReference>
<keyword evidence="3 9" id="KW-0808">Transferase</keyword>
<feature type="transmembrane region" description="Helical" evidence="8">
    <location>
        <begin position="117"/>
        <end position="135"/>
    </location>
</feature>
<dbReference type="InterPro" id="IPR018480">
    <property type="entry name" value="PNAcMuramoyl-5peptid_Trfase_CS"/>
</dbReference>
<dbReference type="GO" id="GO:0071555">
    <property type="term" value="P:cell wall organization"/>
    <property type="evidence" value="ECO:0007669"/>
    <property type="project" value="TreeGrafter"/>
</dbReference>
<dbReference type="EMBL" id="SOIZ01000187">
    <property type="protein sequence ID" value="TET62369.1"/>
    <property type="molecule type" value="Genomic_DNA"/>
</dbReference>
<organism evidence="9 10">
    <name type="scientific">Aerophobetes bacterium</name>
    <dbReference type="NCBI Taxonomy" id="2030807"/>
    <lineage>
        <taxon>Bacteria</taxon>
        <taxon>Candidatus Aerophobota</taxon>
    </lineage>
</organism>
<keyword evidence="7" id="KW-0460">Magnesium</keyword>
<gene>
    <name evidence="9" type="ORF">E3J48_04305</name>
</gene>
<evidence type="ECO:0000256" key="1">
    <source>
        <dbReference type="ARBA" id="ARBA00004651"/>
    </source>
</evidence>
<feature type="binding site" evidence="7">
    <location>
        <position position="172"/>
    </location>
    <ligand>
        <name>Mg(2+)</name>
        <dbReference type="ChEBI" id="CHEBI:18420"/>
    </ligand>
</feature>
<evidence type="ECO:0000256" key="8">
    <source>
        <dbReference type="SAM" id="Phobius"/>
    </source>
</evidence>
<feature type="transmembrane region" description="Helical" evidence="8">
    <location>
        <begin position="142"/>
        <end position="161"/>
    </location>
</feature>
<keyword evidence="7" id="KW-0479">Metal-binding</keyword>
<evidence type="ECO:0000313" key="10">
    <source>
        <dbReference type="Proteomes" id="UP000319130"/>
    </source>
</evidence>
<dbReference type="GO" id="GO:0016780">
    <property type="term" value="F:phosphotransferase activity, for other substituted phosphate groups"/>
    <property type="evidence" value="ECO:0007669"/>
    <property type="project" value="InterPro"/>
</dbReference>
<accession>A0A523W6C3</accession>
<feature type="transmembrane region" description="Helical" evidence="8">
    <location>
        <begin position="86"/>
        <end position="105"/>
    </location>
</feature>
<dbReference type="GO" id="GO:0046872">
    <property type="term" value="F:metal ion binding"/>
    <property type="evidence" value="ECO:0007669"/>
    <property type="project" value="UniProtKB-KW"/>
</dbReference>
<feature type="transmembrane region" description="Helical" evidence="8">
    <location>
        <begin position="29"/>
        <end position="49"/>
    </location>
</feature>
<evidence type="ECO:0000256" key="7">
    <source>
        <dbReference type="PIRSR" id="PIRSR600715-1"/>
    </source>
</evidence>
<protein>
    <submittedName>
        <fullName evidence="9">Undecaprenyl/decaprenyl-phosphate alpha-N-acetylglucosaminyl 1-phosphate transferase</fullName>
    </submittedName>
</protein>
<dbReference type="AlphaFoldDB" id="A0A523W6C3"/>
<keyword evidence="5 8" id="KW-1133">Transmembrane helix</keyword>
<reference evidence="9 10" key="1">
    <citation type="submission" date="2019-03" db="EMBL/GenBank/DDBJ databases">
        <title>Metabolic potential of uncultured bacteria and archaea associated with petroleum seepage in deep-sea sediments.</title>
        <authorList>
            <person name="Dong X."/>
            <person name="Hubert C."/>
        </authorList>
    </citation>
    <scope>NUCLEOTIDE SEQUENCE [LARGE SCALE GENOMIC DNA]</scope>
    <source>
        <strain evidence="9">E29_bin52</strain>
    </source>
</reference>